<keyword evidence="2" id="KW-1185">Reference proteome</keyword>
<name>A0A9P1P0X5_9CYAN</name>
<proteinExistence type="predicted"/>
<evidence type="ECO:0000313" key="2">
    <source>
        <dbReference type="Proteomes" id="UP000032946"/>
    </source>
</evidence>
<protein>
    <submittedName>
        <fullName evidence="1">Uncharacterized protein</fullName>
    </submittedName>
</protein>
<accession>A0A9P1P0X5</accession>
<gene>
    <name evidence="1" type="ORF">ARTHRO_50345</name>
</gene>
<dbReference type="EMBL" id="FO818640">
    <property type="protein sequence ID" value="CDM97375.1"/>
    <property type="molecule type" value="Genomic_DNA"/>
</dbReference>
<reference evidence="1 2" key="1">
    <citation type="submission" date="2014-02" db="EMBL/GenBank/DDBJ databases">
        <authorList>
            <person name="Genoscope - CEA"/>
        </authorList>
    </citation>
    <scope>NUCLEOTIDE SEQUENCE [LARGE SCALE GENOMIC DNA]</scope>
    <source>
        <strain evidence="1 2">PCC 8005</strain>
    </source>
</reference>
<dbReference type="Proteomes" id="UP000032946">
    <property type="component" value="Chromosome"/>
</dbReference>
<sequence>MKLSPRLSYGKETAPNLSKYDHIPYHYMLGNYVQKILALCFDSHDDRLCYGLGNSSDRIY</sequence>
<dbReference type="AlphaFoldDB" id="A0A9P1P0X5"/>
<organism evidence="1 2">
    <name type="scientific">Limnospira indica PCC 8005</name>
    <dbReference type="NCBI Taxonomy" id="376219"/>
    <lineage>
        <taxon>Bacteria</taxon>
        <taxon>Bacillati</taxon>
        <taxon>Cyanobacteriota</taxon>
        <taxon>Cyanophyceae</taxon>
        <taxon>Oscillatoriophycideae</taxon>
        <taxon>Oscillatoriales</taxon>
        <taxon>Sirenicapillariaceae</taxon>
        <taxon>Limnospira</taxon>
    </lineage>
</organism>
<evidence type="ECO:0000313" key="1">
    <source>
        <dbReference type="EMBL" id="CDM97375.1"/>
    </source>
</evidence>